<dbReference type="PANTHER" id="PTHR23539">
    <property type="entry name" value="MFS TRANSPORTER"/>
    <property type="match status" value="1"/>
</dbReference>
<feature type="compositionally biased region" description="Basic and acidic residues" evidence="1">
    <location>
        <begin position="720"/>
        <end position="731"/>
    </location>
</feature>
<dbReference type="PANTHER" id="PTHR23539:SF1">
    <property type="entry name" value="MAJOR FACILITATOR SUPERFAMILY (MFS) PROFILE DOMAIN-CONTAINING PROTEIN"/>
    <property type="match status" value="1"/>
</dbReference>
<feature type="transmembrane region" description="Helical" evidence="2">
    <location>
        <begin position="135"/>
        <end position="155"/>
    </location>
</feature>
<accession>A0A7S4ARB6</accession>
<feature type="transmembrane region" description="Helical" evidence="2">
    <location>
        <begin position="659"/>
        <end position="677"/>
    </location>
</feature>
<dbReference type="AlphaFoldDB" id="A0A7S4ARB6"/>
<dbReference type="InterPro" id="IPR036259">
    <property type="entry name" value="MFS_trans_sf"/>
</dbReference>
<feature type="transmembrane region" description="Helical" evidence="2">
    <location>
        <begin position="480"/>
        <end position="501"/>
    </location>
</feature>
<evidence type="ECO:0000256" key="1">
    <source>
        <dbReference type="SAM" id="MobiDB-lite"/>
    </source>
</evidence>
<feature type="transmembrane region" description="Helical" evidence="2">
    <location>
        <begin position="625"/>
        <end position="647"/>
    </location>
</feature>
<protein>
    <submittedName>
        <fullName evidence="3">Uncharacterized protein</fullName>
    </submittedName>
</protein>
<feature type="region of interest" description="Disordered" evidence="1">
    <location>
        <begin position="720"/>
        <end position="753"/>
    </location>
</feature>
<feature type="transmembrane region" description="Helical" evidence="2">
    <location>
        <begin position="205"/>
        <end position="222"/>
    </location>
</feature>
<feature type="transmembrane region" description="Helical" evidence="2">
    <location>
        <begin position="587"/>
        <end position="613"/>
    </location>
</feature>
<dbReference type="InterPro" id="IPR011701">
    <property type="entry name" value="MFS"/>
</dbReference>
<dbReference type="SUPFAM" id="SSF103473">
    <property type="entry name" value="MFS general substrate transporter"/>
    <property type="match status" value="1"/>
</dbReference>
<feature type="compositionally biased region" description="Basic and acidic residues" evidence="1">
    <location>
        <begin position="1"/>
        <end position="26"/>
    </location>
</feature>
<feature type="transmembrane region" description="Helical" evidence="2">
    <location>
        <begin position="521"/>
        <end position="543"/>
    </location>
</feature>
<feature type="region of interest" description="Disordered" evidence="1">
    <location>
        <begin position="1"/>
        <end position="29"/>
    </location>
</feature>
<feature type="compositionally biased region" description="Basic and acidic residues" evidence="1">
    <location>
        <begin position="741"/>
        <end position="753"/>
    </location>
</feature>
<dbReference type="EMBL" id="HBIX01024203">
    <property type="protein sequence ID" value="CAE0723996.1"/>
    <property type="molecule type" value="Transcribed_RNA"/>
</dbReference>
<dbReference type="Gene3D" id="1.20.1250.20">
    <property type="entry name" value="MFS general substrate transporter like domains"/>
    <property type="match status" value="2"/>
</dbReference>
<reference evidence="3" key="1">
    <citation type="submission" date="2021-01" db="EMBL/GenBank/DDBJ databases">
        <authorList>
            <person name="Corre E."/>
            <person name="Pelletier E."/>
            <person name="Niang G."/>
            <person name="Scheremetjew M."/>
            <person name="Finn R."/>
            <person name="Kale V."/>
            <person name="Holt S."/>
            <person name="Cochrane G."/>
            <person name="Meng A."/>
            <person name="Brown T."/>
            <person name="Cohen L."/>
        </authorList>
    </citation>
    <scope>NUCLEOTIDE SEQUENCE</scope>
    <source>
        <strain evidence="3">10249 10 AB</strain>
    </source>
</reference>
<dbReference type="Pfam" id="PF07690">
    <property type="entry name" value="MFS_1"/>
    <property type="match status" value="2"/>
</dbReference>
<keyword evidence="2" id="KW-0472">Membrane</keyword>
<keyword evidence="2" id="KW-0812">Transmembrane</keyword>
<name>A0A7S4ARB6_9STRA</name>
<gene>
    <name evidence="3" type="ORF">PAUS00366_LOCUS16752</name>
</gene>
<dbReference type="CDD" id="cd06174">
    <property type="entry name" value="MFS"/>
    <property type="match status" value="1"/>
</dbReference>
<dbReference type="GO" id="GO:0022857">
    <property type="term" value="F:transmembrane transporter activity"/>
    <property type="evidence" value="ECO:0007669"/>
    <property type="project" value="InterPro"/>
</dbReference>
<evidence type="ECO:0000256" key="2">
    <source>
        <dbReference type="SAM" id="Phobius"/>
    </source>
</evidence>
<sequence length="753" mass="82624">MTDHQHTNEIIRENKTSESSADHDISTGENIPIPALSKSLSFPGVGSIAGSFIEQSRKAEDARPLLPRAAFFMGDMKDGLPMLNMQAVFLMSSKNFSEKQIGVLFLAFGLSQFLCMTPAGYFLDYSNHKIDWVNWSGLITSLLTVTTVITAHDGGSNMGLMILLKILQGGTSAILPPGFNSVTLGIVGSTGFTVQVAKNRTMNHVGTALIVAIGTLIAYLLYPNIGALFIVSPLTMIGVYHNMVRIKPNHINRDAARALIIESPTMTEYEHLEIKHTMGSHVNGMSYEGSEYTEADTTSFTDSSNQSNAYIPPTANTTVPVIDESPIVSVDANVTKSQEMVQLDNNNNNNNNNKTYTGIPPQPEESNGSMPSFRFGWARGGQEGDEYMEANTISSTDSSNQSNSYIPPTANTPTEPVVDESHVASVDPKVTKSQEMAQVDNTVYASPPQPQESNGSMPSFRFGWRRNQNKNRAHQPRTPLAVLLDPTLVLFTLIVFAFHMANSAVLPLVMQSLAVEDDRSWILLSGLCIFIGQFFMSWFAKLCGDYSPKWGRKGLTLGALSALTIRCLCLAALMTAKDEVSTPMESIVVKSLIVATQLLDSVGAGIFGTMHILVTNDISSRSGRFSLMMGITSSAMCLGSTVSSYIGQSIAQDFGYSKAFTSLGGLSLVPLLMYSLFMPETLPDYARPKNRKRRLVAILKRINEERRRFFRRRRSKKIGKKLEDNDEKHEGLVPQQPDSDDFQHCAKPDMELV</sequence>
<organism evidence="3">
    <name type="scientific">Pseudo-nitzschia australis</name>
    <dbReference type="NCBI Taxonomy" id="44445"/>
    <lineage>
        <taxon>Eukaryota</taxon>
        <taxon>Sar</taxon>
        <taxon>Stramenopiles</taxon>
        <taxon>Ochrophyta</taxon>
        <taxon>Bacillariophyta</taxon>
        <taxon>Bacillariophyceae</taxon>
        <taxon>Bacillariophycidae</taxon>
        <taxon>Bacillariales</taxon>
        <taxon>Bacillariaceae</taxon>
        <taxon>Pseudo-nitzschia</taxon>
    </lineage>
</organism>
<feature type="transmembrane region" description="Helical" evidence="2">
    <location>
        <begin position="101"/>
        <end position="123"/>
    </location>
</feature>
<proteinExistence type="predicted"/>
<keyword evidence="2" id="KW-1133">Transmembrane helix</keyword>
<feature type="transmembrane region" description="Helical" evidence="2">
    <location>
        <begin position="555"/>
        <end position="575"/>
    </location>
</feature>
<evidence type="ECO:0000313" key="3">
    <source>
        <dbReference type="EMBL" id="CAE0723996.1"/>
    </source>
</evidence>